<feature type="transmembrane region" description="Helical" evidence="7">
    <location>
        <begin position="116"/>
        <end position="143"/>
    </location>
</feature>
<proteinExistence type="inferred from homology"/>
<feature type="transmembrane region" description="Helical" evidence="7">
    <location>
        <begin position="27"/>
        <end position="47"/>
    </location>
</feature>
<keyword evidence="6 7" id="KW-0472">Membrane</keyword>
<evidence type="ECO:0000259" key="8">
    <source>
        <dbReference type="PROSITE" id="PS50928"/>
    </source>
</evidence>
<organism evidence="9 10">
    <name type="scientific">Amycolatopsis acidiphila</name>
    <dbReference type="NCBI Taxonomy" id="715473"/>
    <lineage>
        <taxon>Bacteria</taxon>
        <taxon>Bacillati</taxon>
        <taxon>Actinomycetota</taxon>
        <taxon>Actinomycetes</taxon>
        <taxon>Pseudonocardiales</taxon>
        <taxon>Pseudonocardiaceae</taxon>
        <taxon>Amycolatopsis</taxon>
    </lineage>
</organism>
<evidence type="ECO:0000256" key="2">
    <source>
        <dbReference type="ARBA" id="ARBA00022448"/>
    </source>
</evidence>
<dbReference type="OrthoDB" id="7314804at2"/>
<dbReference type="PANTHER" id="PTHR32243:SF18">
    <property type="entry name" value="INNER MEMBRANE ABC TRANSPORTER PERMEASE PROTEIN YCJP"/>
    <property type="match status" value="1"/>
</dbReference>
<dbReference type="InterPro" id="IPR000515">
    <property type="entry name" value="MetI-like"/>
</dbReference>
<comment type="similarity">
    <text evidence="7">Belongs to the binding-protein-dependent transport system permease family.</text>
</comment>
<dbReference type="AlphaFoldDB" id="A0A558AM84"/>
<name>A0A558AM84_9PSEU</name>
<protein>
    <submittedName>
        <fullName evidence="9">Carbohydrate ABC transporter permease</fullName>
    </submittedName>
</protein>
<dbReference type="GO" id="GO:0005886">
    <property type="term" value="C:plasma membrane"/>
    <property type="evidence" value="ECO:0007669"/>
    <property type="project" value="UniProtKB-SubCell"/>
</dbReference>
<dbReference type="EMBL" id="VJZA01000003">
    <property type="protein sequence ID" value="TVT25350.1"/>
    <property type="molecule type" value="Genomic_DNA"/>
</dbReference>
<comment type="caution">
    <text evidence="9">The sequence shown here is derived from an EMBL/GenBank/DDBJ whole genome shotgun (WGS) entry which is preliminary data.</text>
</comment>
<evidence type="ECO:0000313" key="10">
    <source>
        <dbReference type="Proteomes" id="UP000318578"/>
    </source>
</evidence>
<evidence type="ECO:0000256" key="6">
    <source>
        <dbReference type="ARBA" id="ARBA00023136"/>
    </source>
</evidence>
<reference evidence="9 10" key="1">
    <citation type="submission" date="2019-07" db="EMBL/GenBank/DDBJ databases">
        <title>New species of Amycolatopsis and Streptomyces.</title>
        <authorList>
            <person name="Duangmal K."/>
            <person name="Teo W.F.A."/>
            <person name="Lipun K."/>
        </authorList>
    </citation>
    <scope>NUCLEOTIDE SEQUENCE [LARGE SCALE GENOMIC DNA]</scope>
    <source>
        <strain evidence="9 10">JCM 30562</strain>
    </source>
</reference>
<feature type="transmembrane region" description="Helical" evidence="7">
    <location>
        <begin position="155"/>
        <end position="178"/>
    </location>
</feature>
<dbReference type="Pfam" id="PF00528">
    <property type="entry name" value="BPD_transp_1"/>
    <property type="match status" value="1"/>
</dbReference>
<evidence type="ECO:0000256" key="5">
    <source>
        <dbReference type="ARBA" id="ARBA00022989"/>
    </source>
</evidence>
<feature type="domain" description="ABC transmembrane type-1" evidence="8">
    <location>
        <begin position="81"/>
        <end position="281"/>
    </location>
</feature>
<evidence type="ECO:0000313" key="9">
    <source>
        <dbReference type="EMBL" id="TVT25350.1"/>
    </source>
</evidence>
<dbReference type="Gene3D" id="1.10.3720.10">
    <property type="entry name" value="MetI-like"/>
    <property type="match status" value="1"/>
</dbReference>
<comment type="subcellular location">
    <subcellularLocation>
        <location evidence="1 7">Cell membrane</location>
        <topology evidence="1 7">Multi-pass membrane protein</topology>
    </subcellularLocation>
</comment>
<keyword evidence="4 7" id="KW-0812">Transmembrane</keyword>
<feature type="transmembrane region" description="Helical" evidence="7">
    <location>
        <begin position="259"/>
        <end position="281"/>
    </location>
</feature>
<feature type="transmembrane region" description="Helical" evidence="7">
    <location>
        <begin position="199"/>
        <end position="224"/>
    </location>
</feature>
<dbReference type="SUPFAM" id="SSF161098">
    <property type="entry name" value="MetI-like"/>
    <property type="match status" value="1"/>
</dbReference>
<evidence type="ECO:0000256" key="1">
    <source>
        <dbReference type="ARBA" id="ARBA00004651"/>
    </source>
</evidence>
<dbReference type="InterPro" id="IPR050901">
    <property type="entry name" value="BP-dep_ABC_trans_perm"/>
</dbReference>
<keyword evidence="5 7" id="KW-1133">Transmembrane helix</keyword>
<accession>A0A558AM84</accession>
<sequence length="297" mass="32082">MASNSTHTRWRAGDVDRLLPRWVSRGVVLACLAAVVLPVGYMLLLSVTPDAKVALGDVSLWGLRFGNYVTMWSQAPLAAGLFNTLAISGSASLLSVVFGALAAYPLARLRFRGQKTFLYSLIATQTVPGTTLLLPLFVVFSWLQTLSGIQFIGNFNAIVITYMTFGLPLSTWLMVTYLRTVPRELEEAAFVDGCTRIGALFRIILPIAVPAMVVAFVFSFLVGWNDVLFASVLTRSQTETLAVTMDQFANNATGTGLPLYGQLMAAGVVSSIPVVVLYLVFQRRMVQGLSAGSVTAI</sequence>
<dbReference type="Proteomes" id="UP000318578">
    <property type="component" value="Unassembled WGS sequence"/>
</dbReference>
<gene>
    <name evidence="9" type="ORF">FNH06_03535</name>
</gene>
<dbReference type="CDD" id="cd06261">
    <property type="entry name" value="TM_PBP2"/>
    <property type="match status" value="1"/>
</dbReference>
<keyword evidence="2 7" id="KW-0813">Transport</keyword>
<dbReference type="PROSITE" id="PS50928">
    <property type="entry name" value="ABC_TM1"/>
    <property type="match status" value="1"/>
</dbReference>
<dbReference type="GO" id="GO:0055085">
    <property type="term" value="P:transmembrane transport"/>
    <property type="evidence" value="ECO:0007669"/>
    <property type="project" value="InterPro"/>
</dbReference>
<feature type="transmembrane region" description="Helical" evidence="7">
    <location>
        <begin position="81"/>
        <end position="104"/>
    </location>
</feature>
<keyword evidence="3" id="KW-1003">Cell membrane</keyword>
<dbReference type="InterPro" id="IPR035906">
    <property type="entry name" value="MetI-like_sf"/>
</dbReference>
<evidence type="ECO:0000256" key="7">
    <source>
        <dbReference type="RuleBase" id="RU363032"/>
    </source>
</evidence>
<evidence type="ECO:0000256" key="3">
    <source>
        <dbReference type="ARBA" id="ARBA00022475"/>
    </source>
</evidence>
<dbReference type="PANTHER" id="PTHR32243">
    <property type="entry name" value="MALTOSE TRANSPORT SYSTEM PERMEASE-RELATED"/>
    <property type="match status" value="1"/>
</dbReference>
<keyword evidence="10" id="KW-1185">Reference proteome</keyword>
<evidence type="ECO:0000256" key="4">
    <source>
        <dbReference type="ARBA" id="ARBA00022692"/>
    </source>
</evidence>